<name>A0A8H7RK92_9FUNG</name>
<dbReference type="AlphaFoldDB" id="A0A8H7RK92"/>
<dbReference type="EMBL" id="JAEPRB010000734">
    <property type="protein sequence ID" value="KAG2212567.1"/>
    <property type="molecule type" value="Genomic_DNA"/>
</dbReference>
<proteinExistence type="predicted"/>
<gene>
    <name evidence="1" type="ORF">INT45_007406</name>
</gene>
<evidence type="ECO:0000313" key="2">
    <source>
        <dbReference type="Proteomes" id="UP000646827"/>
    </source>
</evidence>
<organism evidence="1 2">
    <name type="scientific">Circinella minor</name>
    <dbReference type="NCBI Taxonomy" id="1195481"/>
    <lineage>
        <taxon>Eukaryota</taxon>
        <taxon>Fungi</taxon>
        <taxon>Fungi incertae sedis</taxon>
        <taxon>Mucoromycota</taxon>
        <taxon>Mucoromycotina</taxon>
        <taxon>Mucoromycetes</taxon>
        <taxon>Mucorales</taxon>
        <taxon>Lichtheimiaceae</taxon>
        <taxon>Circinella</taxon>
    </lineage>
</organism>
<sequence>MERNYNEDLVACFCQQCLASTAGFEMETSSTSGLSLGGDMDVDNNNMSNPFSHDEVGNEQNDDNVINAEGIEFGDDDSSNNANEITNADQGTYHDPPPLFIPEAQAYHHPFVLVMIFLVLFQVHFLSEHLSSMIIEFCIILLGDLQSGITISNSLSTLRRITGFSALTDSLRKYVSCSCCHCLFLLSDLNCPTTCPNNDIPYPNICENNLFKVIANHRRPIKEFTYQPLSASIKRLFLRPGFEAKIEEWVDVIHRQFNPHEFYILSTDIRNAGSITGSKLLPPDAYSRNCGSKTFMPERLYNLLLNFYRDVYGDHLVHYTNAGEGRRFVGNRYCKMRTIILMDQNYRSVEARSRRGAHAQVIFYADDRDEVMAWSYEIQFFFCHVRIVNDIPVEHVFAYIRWHNIHRNNDG</sequence>
<dbReference type="OrthoDB" id="2288577at2759"/>
<reference evidence="1 2" key="1">
    <citation type="submission" date="2020-12" db="EMBL/GenBank/DDBJ databases">
        <title>Metabolic potential, ecology and presence of endohyphal bacteria is reflected in genomic diversity of Mucoromycotina.</title>
        <authorList>
            <person name="Muszewska A."/>
            <person name="Okrasinska A."/>
            <person name="Steczkiewicz K."/>
            <person name="Drgas O."/>
            <person name="Orlowska M."/>
            <person name="Perlinska-Lenart U."/>
            <person name="Aleksandrzak-Piekarczyk T."/>
            <person name="Szatraj K."/>
            <person name="Zielenkiewicz U."/>
            <person name="Pilsyk S."/>
            <person name="Malc E."/>
            <person name="Mieczkowski P."/>
            <person name="Kruszewska J.S."/>
            <person name="Biernat P."/>
            <person name="Pawlowska J."/>
        </authorList>
    </citation>
    <scope>NUCLEOTIDE SEQUENCE [LARGE SCALE GENOMIC DNA]</scope>
    <source>
        <strain evidence="1 2">CBS 142.35</strain>
    </source>
</reference>
<keyword evidence="2" id="KW-1185">Reference proteome</keyword>
<evidence type="ECO:0000313" key="1">
    <source>
        <dbReference type="EMBL" id="KAG2212567.1"/>
    </source>
</evidence>
<protein>
    <submittedName>
        <fullName evidence="1">Uncharacterized protein</fullName>
    </submittedName>
</protein>
<comment type="caution">
    <text evidence="1">The sequence shown here is derived from an EMBL/GenBank/DDBJ whole genome shotgun (WGS) entry which is preliminary data.</text>
</comment>
<dbReference type="Proteomes" id="UP000646827">
    <property type="component" value="Unassembled WGS sequence"/>
</dbReference>
<accession>A0A8H7RK92</accession>